<feature type="transmembrane region" description="Helical" evidence="2">
    <location>
        <begin position="160"/>
        <end position="180"/>
    </location>
</feature>
<feature type="transmembrane region" description="Helical" evidence="2">
    <location>
        <begin position="112"/>
        <end position="132"/>
    </location>
</feature>
<dbReference type="InterPro" id="IPR011746">
    <property type="entry name" value="Trp_synth-assoc_CHP"/>
</dbReference>
<feature type="compositionally biased region" description="Low complexity" evidence="1">
    <location>
        <begin position="1"/>
        <end position="25"/>
    </location>
</feature>
<gene>
    <name evidence="3" type="ORF">ACH429_21290</name>
</gene>
<feature type="compositionally biased region" description="Basic and acidic residues" evidence="1">
    <location>
        <begin position="211"/>
        <end position="232"/>
    </location>
</feature>
<name>A0ABW7UYX0_9ACTN</name>
<keyword evidence="2" id="KW-0472">Membrane</keyword>
<reference evidence="3 4" key="1">
    <citation type="submission" date="2024-10" db="EMBL/GenBank/DDBJ databases">
        <title>The Natural Products Discovery Center: Release of the First 8490 Sequenced Strains for Exploring Actinobacteria Biosynthetic Diversity.</title>
        <authorList>
            <person name="Kalkreuter E."/>
            <person name="Kautsar S.A."/>
            <person name="Yang D."/>
            <person name="Bader C.D."/>
            <person name="Teijaro C.N."/>
            <person name="Fluegel L."/>
            <person name="Davis C.M."/>
            <person name="Simpson J.R."/>
            <person name="Lauterbach L."/>
            <person name="Steele A.D."/>
            <person name="Gui C."/>
            <person name="Meng S."/>
            <person name="Li G."/>
            <person name="Viehrig K."/>
            <person name="Ye F."/>
            <person name="Su P."/>
            <person name="Kiefer A.F."/>
            <person name="Nichols A."/>
            <person name="Cepeda A.J."/>
            <person name="Yan W."/>
            <person name="Fan B."/>
            <person name="Jiang Y."/>
            <person name="Adhikari A."/>
            <person name="Zheng C.-J."/>
            <person name="Schuster L."/>
            <person name="Cowan T.M."/>
            <person name="Smanski M.J."/>
            <person name="Chevrette M.G."/>
            <person name="De Carvalho L.P.S."/>
            <person name="Shen B."/>
        </authorList>
    </citation>
    <scope>NUCLEOTIDE SEQUENCE [LARGE SCALE GENOMIC DNA]</scope>
    <source>
        <strain evidence="3 4">NPDC020327</strain>
    </source>
</reference>
<keyword evidence="2" id="KW-0812">Transmembrane</keyword>
<keyword evidence="2" id="KW-1133">Transmembrane helix</keyword>
<sequence>MSSVSRGLSSPRSSTAGKAPAAAAGEGRGGGAAARGGRGSIGIALLLGAVGAAVSLVAGGQTWAEGASSAAQGAIPVAAGGRDVTGLPAALAIVGLAALVAVFAVRRIGRAAVAALLALSGAGAVLTSVLGASDTAALRTEAAKATGLARAGVEHVTYTAWPWVSAAGGALLLLAGLVALRHGANWPAMSGRYERGAAPARTRTGKGAPVDPDRPEEMWKALDRGEDPTRGS</sequence>
<dbReference type="RefSeq" id="WP_079101048.1">
    <property type="nucleotide sequence ID" value="NZ_JBIRWE010000010.1"/>
</dbReference>
<feature type="transmembrane region" description="Helical" evidence="2">
    <location>
        <begin position="43"/>
        <end position="64"/>
    </location>
</feature>
<feature type="transmembrane region" description="Helical" evidence="2">
    <location>
        <begin position="84"/>
        <end position="105"/>
    </location>
</feature>
<dbReference type="Proteomes" id="UP001611548">
    <property type="component" value="Unassembled WGS sequence"/>
</dbReference>
<evidence type="ECO:0000313" key="3">
    <source>
        <dbReference type="EMBL" id="MFI1966612.1"/>
    </source>
</evidence>
<feature type="region of interest" description="Disordered" evidence="1">
    <location>
        <begin position="194"/>
        <end position="232"/>
    </location>
</feature>
<evidence type="ECO:0000313" key="4">
    <source>
        <dbReference type="Proteomes" id="UP001611548"/>
    </source>
</evidence>
<dbReference type="Pfam" id="PF09534">
    <property type="entry name" value="Trp_oprn_chp"/>
    <property type="match status" value="1"/>
</dbReference>
<evidence type="ECO:0000256" key="1">
    <source>
        <dbReference type="SAM" id="MobiDB-lite"/>
    </source>
</evidence>
<proteinExistence type="predicted"/>
<evidence type="ECO:0000256" key="2">
    <source>
        <dbReference type="SAM" id="Phobius"/>
    </source>
</evidence>
<dbReference type="NCBIfam" id="TIGR02234">
    <property type="entry name" value="trp_oprn_chp"/>
    <property type="match status" value="1"/>
</dbReference>
<dbReference type="EMBL" id="JBIRWE010000010">
    <property type="protein sequence ID" value="MFI1966612.1"/>
    <property type="molecule type" value="Genomic_DNA"/>
</dbReference>
<feature type="region of interest" description="Disordered" evidence="1">
    <location>
        <begin position="1"/>
        <end position="31"/>
    </location>
</feature>
<organism evidence="3 4">
    <name type="scientific">Streptomyces pathocidini</name>
    <dbReference type="NCBI Taxonomy" id="1650571"/>
    <lineage>
        <taxon>Bacteria</taxon>
        <taxon>Bacillati</taxon>
        <taxon>Actinomycetota</taxon>
        <taxon>Actinomycetes</taxon>
        <taxon>Kitasatosporales</taxon>
        <taxon>Streptomycetaceae</taxon>
        <taxon>Streptomyces</taxon>
    </lineage>
</organism>
<accession>A0ABW7UYX0</accession>
<protein>
    <submittedName>
        <fullName evidence="3">TIGR02234 family membrane protein</fullName>
    </submittedName>
</protein>
<dbReference type="InterPro" id="IPR019051">
    <property type="entry name" value="Trp_biosyn_TM_oprn/chp"/>
</dbReference>
<keyword evidence="4" id="KW-1185">Reference proteome</keyword>
<comment type="caution">
    <text evidence="3">The sequence shown here is derived from an EMBL/GenBank/DDBJ whole genome shotgun (WGS) entry which is preliminary data.</text>
</comment>